<keyword evidence="3" id="KW-1185">Reference proteome</keyword>
<gene>
    <name evidence="2" type="ORF">CPB84DRAFT_1961022</name>
</gene>
<accession>A0A9P5NRF8</accession>
<dbReference type="OrthoDB" id="5190258at2759"/>
<proteinExistence type="predicted"/>
<dbReference type="AlphaFoldDB" id="A0A9P5NRF8"/>
<sequence length="173" mass="19043">MSKIVTPITVQVITFNTTVPVKEVVARLEAELDKAGSADTIQKILNSKSHEEWLSIVNNKAEGQDFQYFSEFPTSKILKYVDPEGTDKAGLVIYYFGNPSVANFIMKYNPLAAYSIPPRLLIVERPEGTTVTYHLPSSVMAAPGQENDPTLVTGLASLDARLEKLAKKITAVR</sequence>
<reference evidence="2" key="1">
    <citation type="submission" date="2020-11" db="EMBL/GenBank/DDBJ databases">
        <authorList>
            <consortium name="DOE Joint Genome Institute"/>
            <person name="Ahrendt S."/>
            <person name="Riley R."/>
            <person name="Andreopoulos W."/>
            <person name="LaButti K."/>
            <person name="Pangilinan J."/>
            <person name="Ruiz-duenas F.J."/>
            <person name="Barrasa J.M."/>
            <person name="Sanchez-Garcia M."/>
            <person name="Camarero S."/>
            <person name="Miyauchi S."/>
            <person name="Serrano A."/>
            <person name="Linde D."/>
            <person name="Babiker R."/>
            <person name="Drula E."/>
            <person name="Ayuso-Fernandez I."/>
            <person name="Pacheco R."/>
            <person name="Padilla G."/>
            <person name="Ferreira P."/>
            <person name="Barriuso J."/>
            <person name="Kellner H."/>
            <person name="Castanera R."/>
            <person name="Alfaro M."/>
            <person name="Ramirez L."/>
            <person name="Pisabarro A.G."/>
            <person name="Kuo A."/>
            <person name="Tritt A."/>
            <person name="Lipzen A."/>
            <person name="He G."/>
            <person name="Yan M."/>
            <person name="Ng V."/>
            <person name="Cullen D."/>
            <person name="Martin F."/>
            <person name="Rosso M.-N."/>
            <person name="Henrissat B."/>
            <person name="Hibbett D."/>
            <person name="Martinez A.T."/>
            <person name="Grigoriev I.V."/>
        </authorList>
    </citation>
    <scope>NUCLEOTIDE SEQUENCE</scope>
    <source>
        <strain evidence="2">AH 44721</strain>
    </source>
</reference>
<dbReference type="Pfam" id="PF03625">
    <property type="entry name" value="DUF302"/>
    <property type="match status" value="1"/>
</dbReference>
<evidence type="ECO:0000259" key="1">
    <source>
        <dbReference type="Pfam" id="PF03625"/>
    </source>
</evidence>
<dbReference type="InterPro" id="IPR035923">
    <property type="entry name" value="TT1751-like_sf"/>
</dbReference>
<comment type="caution">
    <text evidence="2">The sequence shown here is derived from an EMBL/GenBank/DDBJ whole genome shotgun (WGS) entry which is preliminary data.</text>
</comment>
<dbReference type="Gene3D" id="3.30.310.70">
    <property type="entry name" value="TT1751-like domain"/>
    <property type="match status" value="1"/>
</dbReference>
<feature type="domain" description="DUF302" evidence="1">
    <location>
        <begin position="86"/>
        <end position="135"/>
    </location>
</feature>
<dbReference type="Proteomes" id="UP000724874">
    <property type="component" value="Unassembled WGS sequence"/>
</dbReference>
<evidence type="ECO:0000313" key="3">
    <source>
        <dbReference type="Proteomes" id="UP000724874"/>
    </source>
</evidence>
<protein>
    <recommendedName>
        <fullName evidence="1">DUF302 domain-containing protein</fullName>
    </recommendedName>
</protein>
<dbReference type="CDD" id="cd14797">
    <property type="entry name" value="DUF302"/>
    <property type="match status" value="1"/>
</dbReference>
<dbReference type="EMBL" id="JADNYJ010000028">
    <property type="protein sequence ID" value="KAF8903938.1"/>
    <property type="molecule type" value="Genomic_DNA"/>
</dbReference>
<dbReference type="SUPFAM" id="SSF103247">
    <property type="entry name" value="TT1751-like"/>
    <property type="match status" value="1"/>
</dbReference>
<organism evidence="2 3">
    <name type="scientific">Gymnopilus junonius</name>
    <name type="common">Spectacular rustgill mushroom</name>
    <name type="synonym">Gymnopilus spectabilis subsp. junonius</name>
    <dbReference type="NCBI Taxonomy" id="109634"/>
    <lineage>
        <taxon>Eukaryota</taxon>
        <taxon>Fungi</taxon>
        <taxon>Dikarya</taxon>
        <taxon>Basidiomycota</taxon>
        <taxon>Agaricomycotina</taxon>
        <taxon>Agaricomycetes</taxon>
        <taxon>Agaricomycetidae</taxon>
        <taxon>Agaricales</taxon>
        <taxon>Agaricineae</taxon>
        <taxon>Hymenogastraceae</taxon>
        <taxon>Gymnopilus</taxon>
    </lineage>
</organism>
<dbReference type="InterPro" id="IPR005180">
    <property type="entry name" value="DUF302"/>
</dbReference>
<evidence type="ECO:0000313" key="2">
    <source>
        <dbReference type="EMBL" id="KAF8903938.1"/>
    </source>
</evidence>
<name>A0A9P5NRF8_GYMJU</name>